<proteinExistence type="predicted"/>
<dbReference type="InterPro" id="IPR000601">
    <property type="entry name" value="PKD_dom"/>
</dbReference>
<dbReference type="Proteomes" id="UP001595937">
    <property type="component" value="Unassembled WGS sequence"/>
</dbReference>
<evidence type="ECO:0000259" key="2">
    <source>
        <dbReference type="PROSITE" id="PS50093"/>
    </source>
</evidence>
<reference evidence="4" key="1">
    <citation type="journal article" date="2019" name="Int. J. Syst. Evol. Microbiol.">
        <title>The Global Catalogue of Microorganisms (GCM) 10K type strain sequencing project: providing services to taxonomists for standard genome sequencing and annotation.</title>
        <authorList>
            <consortium name="The Broad Institute Genomics Platform"/>
            <consortium name="The Broad Institute Genome Sequencing Center for Infectious Disease"/>
            <person name="Wu L."/>
            <person name="Ma J."/>
        </authorList>
    </citation>
    <scope>NUCLEOTIDE SEQUENCE [LARGE SCALE GENOMIC DNA]</scope>
    <source>
        <strain evidence="4">CGMCC 1.16455</strain>
    </source>
</reference>
<dbReference type="Pfam" id="PF00801">
    <property type="entry name" value="PKD"/>
    <property type="match status" value="1"/>
</dbReference>
<keyword evidence="4" id="KW-1185">Reference proteome</keyword>
<organism evidence="3 4">
    <name type="scientific">Brachybacterium tyrofermentans</name>
    <dbReference type="NCBI Taxonomy" id="47848"/>
    <lineage>
        <taxon>Bacteria</taxon>
        <taxon>Bacillati</taxon>
        <taxon>Actinomycetota</taxon>
        <taxon>Actinomycetes</taxon>
        <taxon>Micrococcales</taxon>
        <taxon>Dermabacteraceae</taxon>
        <taxon>Brachybacterium</taxon>
    </lineage>
</organism>
<comment type="caution">
    <text evidence="3">The sequence shown here is derived from an EMBL/GenBank/DDBJ whole genome shotgun (WGS) entry which is preliminary data.</text>
</comment>
<evidence type="ECO:0000256" key="1">
    <source>
        <dbReference type="SAM" id="MobiDB-lite"/>
    </source>
</evidence>
<dbReference type="InterPro" id="IPR013783">
    <property type="entry name" value="Ig-like_fold"/>
</dbReference>
<dbReference type="CDD" id="cd00146">
    <property type="entry name" value="PKD"/>
    <property type="match status" value="1"/>
</dbReference>
<feature type="domain" description="PKD" evidence="2">
    <location>
        <begin position="48"/>
        <end position="93"/>
    </location>
</feature>
<sequence>MPIKPLAAHAGPADGWLPVNMPNVLYTDTKAQELEVELLDTPVAIRATPISYEWDLGDGNTITTDNPGKPYPSEVVSGTYSTEGWYDITLTTTFTGQFAVDGGPWQDIAGSIDVDSEPVPVYSKSLESRLVDGDVPVDDEDPWIPERTADTEGAQDPHATHRTV</sequence>
<dbReference type="EMBL" id="JBHSLN010000012">
    <property type="protein sequence ID" value="MFC5296766.1"/>
    <property type="molecule type" value="Genomic_DNA"/>
</dbReference>
<dbReference type="InterPro" id="IPR035986">
    <property type="entry name" value="PKD_dom_sf"/>
</dbReference>
<evidence type="ECO:0000313" key="3">
    <source>
        <dbReference type="EMBL" id="MFC5296766.1"/>
    </source>
</evidence>
<feature type="region of interest" description="Disordered" evidence="1">
    <location>
        <begin position="132"/>
        <end position="164"/>
    </location>
</feature>
<dbReference type="PROSITE" id="PS50093">
    <property type="entry name" value="PKD"/>
    <property type="match status" value="1"/>
</dbReference>
<name>A0ABW0FDZ2_9MICO</name>
<dbReference type="RefSeq" id="WP_343925704.1">
    <property type="nucleotide sequence ID" value="NZ_BAAAIR010000046.1"/>
</dbReference>
<dbReference type="Gene3D" id="2.60.40.10">
    <property type="entry name" value="Immunoglobulins"/>
    <property type="match status" value="1"/>
</dbReference>
<gene>
    <name evidence="3" type="ORF">ACFPK8_04520</name>
</gene>
<accession>A0ABW0FDZ2</accession>
<protein>
    <submittedName>
        <fullName evidence="3">PKD domain-containing protein</fullName>
    </submittedName>
</protein>
<evidence type="ECO:0000313" key="4">
    <source>
        <dbReference type="Proteomes" id="UP001595937"/>
    </source>
</evidence>
<dbReference type="SUPFAM" id="SSF49299">
    <property type="entry name" value="PKD domain"/>
    <property type="match status" value="1"/>
</dbReference>
<dbReference type="GeneID" id="303298644"/>